<dbReference type="InterPro" id="IPR000719">
    <property type="entry name" value="Prot_kinase_dom"/>
</dbReference>
<dbReference type="InterPro" id="IPR027442">
    <property type="entry name" value="MAPKAPK_C"/>
</dbReference>
<dbReference type="Gene3D" id="1.10.510.10">
    <property type="entry name" value="Transferase(Phosphotransferase) domain 1"/>
    <property type="match status" value="1"/>
</dbReference>
<dbReference type="AlphaFoldDB" id="A0AAN9AIS9"/>
<dbReference type="PROSITE" id="PS00108">
    <property type="entry name" value="PROTEIN_KINASE_ST"/>
    <property type="match status" value="1"/>
</dbReference>
<dbReference type="Pfam" id="PF00069">
    <property type="entry name" value="Pkinase"/>
    <property type="match status" value="1"/>
</dbReference>
<sequence length="404" mass="46472">MEEDNCEIADLKVHLIEQDFVVHWDKQLGTGVNGPVRLCEERSTGQKFALKCVLDSLRSRQETHIHQLVTGHPHIVSLYRVYHNTIRLEGDATPRSRLFLVMELMEGGELFDRISQEDYFTEERAAMYMVEAVQAVLCLHDKNIVHRDLKPENLLLTDKTERAMLKLSDFGFAKEDNGNLMTPRFTPYYVSPQVLEAQRHQKAAEQGGTPPSPYTYDKSCDMWSLGVILYIMLCGYPPFYSENPSHSLTPHMKNKIMSGDYEFPHEEWDNISEDAKDIIRKLLYVDPMKRMTIHELAAHPWLDRSTSARNKTPLSSPVILADRNQWAEVKHAHACEMTQMRLADKAVTLKSITLADNPMIRKRKRRGTVSREETTEDTLSPNKKTAVHPQTTTSFETRPETSFL</sequence>
<evidence type="ECO:0000313" key="14">
    <source>
        <dbReference type="Proteomes" id="UP001374579"/>
    </source>
</evidence>
<proteinExistence type="inferred from homology"/>
<feature type="compositionally biased region" description="Polar residues" evidence="11">
    <location>
        <begin position="377"/>
        <end position="396"/>
    </location>
</feature>
<protein>
    <recommendedName>
        <fullName evidence="2">non-specific serine/threonine protein kinase</fullName>
        <ecNumber evidence="2">2.7.11.1</ecNumber>
    </recommendedName>
</protein>
<comment type="caution">
    <text evidence="13">The sequence shown here is derived from an EMBL/GenBank/DDBJ whole genome shotgun (WGS) entry which is preliminary data.</text>
</comment>
<dbReference type="PANTHER" id="PTHR24347">
    <property type="entry name" value="SERINE/THREONINE-PROTEIN KINASE"/>
    <property type="match status" value="1"/>
</dbReference>
<comment type="similarity">
    <text evidence="1">Belongs to the protein kinase superfamily. CAMK Ser/Thr protein kinase family.</text>
</comment>
<keyword evidence="6" id="KW-0547">Nucleotide-binding</keyword>
<feature type="region of interest" description="Disordered" evidence="11">
    <location>
        <begin position="358"/>
        <end position="404"/>
    </location>
</feature>
<keyword evidence="7" id="KW-0418">Kinase</keyword>
<evidence type="ECO:0000256" key="4">
    <source>
        <dbReference type="ARBA" id="ARBA00022553"/>
    </source>
</evidence>
<keyword evidence="8" id="KW-0067">ATP-binding</keyword>
<name>A0AAN9AIS9_9CAEN</name>
<comment type="catalytic activity">
    <reaction evidence="10">
        <text>L-seryl-[protein] + ATP = O-phospho-L-seryl-[protein] + ADP + H(+)</text>
        <dbReference type="Rhea" id="RHEA:17989"/>
        <dbReference type="Rhea" id="RHEA-COMP:9863"/>
        <dbReference type="Rhea" id="RHEA-COMP:11604"/>
        <dbReference type="ChEBI" id="CHEBI:15378"/>
        <dbReference type="ChEBI" id="CHEBI:29999"/>
        <dbReference type="ChEBI" id="CHEBI:30616"/>
        <dbReference type="ChEBI" id="CHEBI:83421"/>
        <dbReference type="ChEBI" id="CHEBI:456216"/>
        <dbReference type="EC" id="2.7.11.1"/>
    </reaction>
</comment>
<dbReference type="EMBL" id="JBAMIC010004070">
    <property type="protein sequence ID" value="KAK7087713.1"/>
    <property type="molecule type" value="Genomic_DNA"/>
</dbReference>
<comment type="catalytic activity">
    <reaction evidence="9">
        <text>L-threonyl-[protein] + ATP = O-phospho-L-threonyl-[protein] + ADP + H(+)</text>
        <dbReference type="Rhea" id="RHEA:46608"/>
        <dbReference type="Rhea" id="RHEA-COMP:11060"/>
        <dbReference type="Rhea" id="RHEA-COMP:11605"/>
        <dbReference type="ChEBI" id="CHEBI:15378"/>
        <dbReference type="ChEBI" id="CHEBI:30013"/>
        <dbReference type="ChEBI" id="CHEBI:30616"/>
        <dbReference type="ChEBI" id="CHEBI:61977"/>
        <dbReference type="ChEBI" id="CHEBI:456216"/>
        <dbReference type="EC" id="2.7.11.1"/>
    </reaction>
</comment>
<accession>A0AAN9AIS9</accession>
<evidence type="ECO:0000256" key="6">
    <source>
        <dbReference type="ARBA" id="ARBA00022741"/>
    </source>
</evidence>
<dbReference type="Gene3D" id="4.10.1170.10">
    <property type="entry name" value="MAP kinase activated protein kinase 2"/>
    <property type="match status" value="1"/>
</dbReference>
<keyword evidence="3" id="KW-0723">Serine/threonine-protein kinase</keyword>
<dbReference type="InterPro" id="IPR011009">
    <property type="entry name" value="Kinase-like_dom_sf"/>
</dbReference>
<dbReference type="GO" id="GO:0005524">
    <property type="term" value="F:ATP binding"/>
    <property type="evidence" value="ECO:0007669"/>
    <property type="project" value="UniProtKB-KW"/>
</dbReference>
<reference evidence="13 14" key="1">
    <citation type="submission" date="2024-02" db="EMBL/GenBank/DDBJ databases">
        <title>Chromosome-scale genome assembly of the rough periwinkle Littorina saxatilis.</title>
        <authorList>
            <person name="De Jode A."/>
            <person name="Faria R."/>
            <person name="Formenti G."/>
            <person name="Sims Y."/>
            <person name="Smith T.P."/>
            <person name="Tracey A."/>
            <person name="Wood J.M.D."/>
            <person name="Zagrodzka Z.B."/>
            <person name="Johannesson K."/>
            <person name="Butlin R.K."/>
            <person name="Leder E.H."/>
        </authorList>
    </citation>
    <scope>NUCLEOTIDE SEQUENCE [LARGE SCALE GENOMIC DNA]</scope>
    <source>
        <strain evidence="13">Snail1</strain>
        <tissue evidence="13">Muscle</tissue>
    </source>
</reference>
<dbReference type="InterPro" id="IPR008271">
    <property type="entry name" value="Ser/Thr_kinase_AS"/>
</dbReference>
<feature type="domain" description="Protein kinase" evidence="12">
    <location>
        <begin position="22"/>
        <end position="302"/>
    </location>
</feature>
<dbReference type="PROSITE" id="PS50011">
    <property type="entry name" value="PROTEIN_KINASE_DOM"/>
    <property type="match status" value="1"/>
</dbReference>
<evidence type="ECO:0000256" key="7">
    <source>
        <dbReference type="ARBA" id="ARBA00022777"/>
    </source>
</evidence>
<evidence type="ECO:0000259" key="12">
    <source>
        <dbReference type="PROSITE" id="PS50011"/>
    </source>
</evidence>
<evidence type="ECO:0000256" key="5">
    <source>
        <dbReference type="ARBA" id="ARBA00022679"/>
    </source>
</evidence>
<evidence type="ECO:0000256" key="1">
    <source>
        <dbReference type="ARBA" id="ARBA00006692"/>
    </source>
</evidence>
<evidence type="ECO:0000256" key="3">
    <source>
        <dbReference type="ARBA" id="ARBA00022527"/>
    </source>
</evidence>
<keyword evidence="4" id="KW-0597">Phosphoprotein</keyword>
<dbReference type="Proteomes" id="UP001374579">
    <property type="component" value="Unassembled WGS sequence"/>
</dbReference>
<evidence type="ECO:0000256" key="8">
    <source>
        <dbReference type="ARBA" id="ARBA00022840"/>
    </source>
</evidence>
<dbReference type="EC" id="2.7.11.1" evidence="2"/>
<evidence type="ECO:0000256" key="11">
    <source>
        <dbReference type="SAM" id="MobiDB-lite"/>
    </source>
</evidence>
<dbReference type="Gene3D" id="3.30.200.20">
    <property type="entry name" value="Phosphorylase Kinase, domain 1"/>
    <property type="match status" value="1"/>
</dbReference>
<evidence type="ECO:0000256" key="2">
    <source>
        <dbReference type="ARBA" id="ARBA00012513"/>
    </source>
</evidence>
<gene>
    <name evidence="13" type="ORF">V1264_021727</name>
</gene>
<keyword evidence="14" id="KW-1185">Reference proteome</keyword>
<dbReference type="SMART" id="SM00220">
    <property type="entry name" value="S_TKc"/>
    <property type="match status" value="1"/>
</dbReference>
<dbReference type="FunFam" id="1.10.510.10:FF:000571">
    <property type="entry name" value="Maternal embryonic leucine zipper kinase"/>
    <property type="match status" value="1"/>
</dbReference>
<evidence type="ECO:0000313" key="13">
    <source>
        <dbReference type="EMBL" id="KAK7087713.1"/>
    </source>
</evidence>
<evidence type="ECO:0000256" key="10">
    <source>
        <dbReference type="ARBA" id="ARBA00048679"/>
    </source>
</evidence>
<dbReference type="SUPFAM" id="SSF56112">
    <property type="entry name" value="Protein kinase-like (PK-like)"/>
    <property type="match status" value="1"/>
</dbReference>
<organism evidence="13 14">
    <name type="scientific">Littorina saxatilis</name>
    <dbReference type="NCBI Taxonomy" id="31220"/>
    <lineage>
        <taxon>Eukaryota</taxon>
        <taxon>Metazoa</taxon>
        <taxon>Spiralia</taxon>
        <taxon>Lophotrochozoa</taxon>
        <taxon>Mollusca</taxon>
        <taxon>Gastropoda</taxon>
        <taxon>Caenogastropoda</taxon>
        <taxon>Littorinimorpha</taxon>
        <taxon>Littorinoidea</taxon>
        <taxon>Littorinidae</taxon>
        <taxon>Littorina</taxon>
    </lineage>
</organism>
<dbReference type="GO" id="GO:0004674">
    <property type="term" value="F:protein serine/threonine kinase activity"/>
    <property type="evidence" value="ECO:0007669"/>
    <property type="project" value="UniProtKB-KW"/>
</dbReference>
<keyword evidence="5" id="KW-0808">Transferase</keyword>
<evidence type="ECO:0000256" key="9">
    <source>
        <dbReference type="ARBA" id="ARBA00047899"/>
    </source>
</evidence>